<dbReference type="EMBL" id="SMSJ01000282">
    <property type="protein sequence ID" value="TDH55075.1"/>
    <property type="molecule type" value="Genomic_DNA"/>
</dbReference>
<name>A0A4R5PZ32_9PROT</name>
<keyword evidence="4" id="KW-1185">Reference proteome</keyword>
<dbReference type="InterPro" id="IPR009057">
    <property type="entry name" value="Homeodomain-like_sf"/>
</dbReference>
<dbReference type="AlphaFoldDB" id="A0A4R5PZ32"/>
<evidence type="ECO:0000313" key="4">
    <source>
        <dbReference type="Proteomes" id="UP000295096"/>
    </source>
</evidence>
<organism evidence="3 4">
    <name type="scientific">Dankookia rubra</name>
    <dbReference type="NCBI Taxonomy" id="1442381"/>
    <lineage>
        <taxon>Bacteria</taxon>
        <taxon>Pseudomonadati</taxon>
        <taxon>Pseudomonadota</taxon>
        <taxon>Alphaproteobacteria</taxon>
        <taxon>Acetobacterales</taxon>
        <taxon>Roseomonadaceae</taxon>
        <taxon>Dankookia</taxon>
    </lineage>
</organism>
<dbReference type="InterPro" id="IPR025959">
    <property type="entry name" value="Winged_HTH_dom"/>
</dbReference>
<reference evidence="3 4" key="1">
    <citation type="journal article" date="2016" name="J. Microbiol.">
        <title>Dankookia rubra gen. nov., sp. nov., an alphaproteobacterium isolated from sediment of a shallow stream.</title>
        <authorList>
            <person name="Kim W.H."/>
            <person name="Kim D.H."/>
            <person name="Kang K."/>
            <person name="Ahn T.Y."/>
        </authorList>
    </citation>
    <scope>NUCLEOTIDE SEQUENCE [LARGE SCALE GENOMIC DNA]</scope>
    <source>
        <strain evidence="3 4">JCM30602</strain>
    </source>
</reference>
<protein>
    <submittedName>
        <fullName evidence="3">Transposase</fullName>
    </submittedName>
</protein>
<evidence type="ECO:0000259" key="2">
    <source>
        <dbReference type="Pfam" id="PF13592"/>
    </source>
</evidence>
<dbReference type="Proteomes" id="UP000295096">
    <property type="component" value="Unassembled WGS sequence"/>
</dbReference>
<feature type="compositionally biased region" description="Low complexity" evidence="1">
    <location>
        <begin position="173"/>
        <end position="190"/>
    </location>
</feature>
<dbReference type="OrthoDB" id="2375382at2"/>
<sequence>MARIVDHLSVAELEARYRAARDATEARHTQAIWLLAQGRTFLEVSEVLAFAPRWVEELAARYNALGPEALGDQRRRNGRAASLLTEDVLAALAERLRTPPEDSGLWSGPKVAAWMARHLGLERVHPQRGWEALKRIGWSVQAPRPRHPRAATPEQRAAFKGGSMPLSPRPGRRIPTGRSRSGRRTSTALV</sequence>
<evidence type="ECO:0000313" key="3">
    <source>
        <dbReference type="EMBL" id="TDH55075.1"/>
    </source>
</evidence>
<accession>A0A4R5PZ32</accession>
<gene>
    <name evidence="3" type="ORF">E2C06_36570</name>
</gene>
<proteinExistence type="predicted"/>
<dbReference type="Pfam" id="PF13551">
    <property type="entry name" value="HTH_29"/>
    <property type="match status" value="1"/>
</dbReference>
<feature type="region of interest" description="Disordered" evidence="1">
    <location>
        <begin position="141"/>
        <end position="190"/>
    </location>
</feature>
<dbReference type="SUPFAM" id="SSF46689">
    <property type="entry name" value="Homeodomain-like"/>
    <property type="match status" value="1"/>
</dbReference>
<evidence type="ECO:0000256" key="1">
    <source>
        <dbReference type="SAM" id="MobiDB-lite"/>
    </source>
</evidence>
<comment type="caution">
    <text evidence="3">The sequence shown here is derived from an EMBL/GenBank/DDBJ whole genome shotgun (WGS) entry which is preliminary data.</text>
</comment>
<dbReference type="Pfam" id="PF13592">
    <property type="entry name" value="HTH_33"/>
    <property type="match status" value="1"/>
</dbReference>
<feature type="domain" description="Winged helix-turn helix" evidence="2">
    <location>
        <begin position="104"/>
        <end position="160"/>
    </location>
</feature>